<reference evidence="1" key="1">
    <citation type="submission" date="2023-07" db="EMBL/GenBank/DDBJ databases">
        <authorList>
            <consortium name="CYATHOMIX"/>
        </authorList>
    </citation>
    <scope>NUCLEOTIDE SEQUENCE</scope>
    <source>
        <strain evidence="1">N/A</strain>
    </source>
</reference>
<proteinExistence type="predicted"/>
<dbReference type="Proteomes" id="UP001176961">
    <property type="component" value="Unassembled WGS sequence"/>
</dbReference>
<comment type="caution">
    <text evidence="1">The sequence shown here is derived from an EMBL/GenBank/DDBJ whole genome shotgun (WGS) entry which is preliminary data.</text>
</comment>
<evidence type="ECO:0000313" key="1">
    <source>
        <dbReference type="EMBL" id="CAJ0588827.1"/>
    </source>
</evidence>
<organism evidence="1 2">
    <name type="scientific">Cylicocyclus nassatus</name>
    <name type="common">Nematode worm</name>
    <dbReference type="NCBI Taxonomy" id="53992"/>
    <lineage>
        <taxon>Eukaryota</taxon>
        <taxon>Metazoa</taxon>
        <taxon>Ecdysozoa</taxon>
        <taxon>Nematoda</taxon>
        <taxon>Chromadorea</taxon>
        <taxon>Rhabditida</taxon>
        <taxon>Rhabditina</taxon>
        <taxon>Rhabditomorpha</taxon>
        <taxon>Strongyloidea</taxon>
        <taxon>Strongylidae</taxon>
        <taxon>Cylicocyclus</taxon>
    </lineage>
</organism>
<keyword evidence="2" id="KW-1185">Reference proteome</keyword>
<evidence type="ECO:0000313" key="2">
    <source>
        <dbReference type="Proteomes" id="UP001176961"/>
    </source>
</evidence>
<sequence length="168" mass="19668">MERKSTVRVPRALIVGCESARPTIHRTQRTPFESISPVNAGYYLNFESVLGQMSQRYERTHNLLCRSRKVEVAHHLPSWTFQHDNPLQWDMVMKGIRPYFNKTNLSKEDYNLTIDAIIEHDKKKCKAPCSWDLYSAKEVKQDVFYRLEIRFDSVMGTVYLPNNSLANL</sequence>
<protein>
    <submittedName>
        <fullName evidence="1">Uncharacterized protein</fullName>
    </submittedName>
</protein>
<accession>A0AA36DMP1</accession>
<name>A0AA36DMP1_CYLNA</name>
<gene>
    <name evidence="1" type="ORF">CYNAS_LOCUS810</name>
</gene>
<dbReference type="EMBL" id="CATQJL010000001">
    <property type="protein sequence ID" value="CAJ0588827.1"/>
    <property type="molecule type" value="Genomic_DNA"/>
</dbReference>
<dbReference type="AlphaFoldDB" id="A0AA36DMP1"/>